<sequence>MKKVVLLGVLLILLVACKSSAPAAAPAAPVASTKLDKKAQVVIKGNWQITNVAYPGSEFFKVNSFNIADSKCFIGSTWSFISNNNKGNMALNAPGCPAFASPIVWSINKEGLFVLKIVEAGVKSKTVQTGYLLRVANQTETSFELIDRIDVAGQQKDIVYYFTKTN</sequence>
<dbReference type="Proteomes" id="UP000182961">
    <property type="component" value="Unassembled WGS sequence"/>
</dbReference>
<keyword evidence="3" id="KW-1185">Reference proteome</keyword>
<reference evidence="3" key="1">
    <citation type="submission" date="2016-10" db="EMBL/GenBank/DDBJ databases">
        <authorList>
            <person name="Varghese N."/>
            <person name="Submissions S."/>
        </authorList>
    </citation>
    <scope>NUCLEOTIDE SEQUENCE [LARGE SCALE GENOMIC DNA]</scope>
    <source>
        <strain evidence="3">DSM 4002</strain>
    </source>
</reference>
<protein>
    <submittedName>
        <fullName evidence="2">Lipocalin-like domain-containing protein</fullName>
    </submittedName>
</protein>
<dbReference type="EMBL" id="FOUT01000009">
    <property type="protein sequence ID" value="SFN26208.1"/>
    <property type="molecule type" value="Genomic_DNA"/>
</dbReference>
<dbReference type="AlphaFoldDB" id="A0A1I4XJV6"/>
<name>A0A1I4XJV6_9FLAO</name>
<dbReference type="RefSeq" id="WP_024982368.1">
    <property type="nucleotide sequence ID" value="NZ_CBCRUM010000006.1"/>
</dbReference>
<evidence type="ECO:0000313" key="2">
    <source>
        <dbReference type="EMBL" id="SFN26208.1"/>
    </source>
</evidence>
<proteinExistence type="predicted"/>
<dbReference type="eggNOG" id="ENOG502ZSBD">
    <property type="taxonomic scope" value="Bacteria"/>
</dbReference>
<dbReference type="PROSITE" id="PS51257">
    <property type="entry name" value="PROKAR_LIPOPROTEIN"/>
    <property type="match status" value="1"/>
</dbReference>
<accession>A0A1I4XJV6</accession>
<keyword evidence="1" id="KW-0732">Signal</keyword>
<gene>
    <name evidence="2" type="ORF">SAMN05444143_10926</name>
</gene>
<evidence type="ECO:0000256" key="1">
    <source>
        <dbReference type="SAM" id="SignalP"/>
    </source>
</evidence>
<feature type="chain" id="PRO_5010289588" evidence="1">
    <location>
        <begin position="24"/>
        <end position="166"/>
    </location>
</feature>
<organism evidence="2 3">
    <name type="scientific">Flavobacterium succinicans</name>
    <dbReference type="NCBI Taxonomy" id="29536"/>
    <lineage>
        <taxon>Bacteria</taxon>
        <taxon>Pseudomonadati</taxon>
        <taxon>Bacteroidota</taxon>
        <taxon>Flavobacteriia</taxon>
        <taxon>Flavobacteriales</taxon>
        <taxon>Flavobacteriaceae</taxon>
        <taxon>Flavobacterium</taxon>
    </lineage>
</organism>
<feature type="signal peptide" evidence="1">
    <location>
        <begin position="1"/>
        <end position="23"/>
    </location>
</feature>
<dbReference type="STRING" id="29536.FLB_04310"/>
<evidence type="ECO:0000313" key="3">
    <source>
        <dbReference type="Proteomes" id="UP000182961"/>
    </source>
</evidence>